<dbReference type="AlphaFoldDB" id="A0A3B1C3A2"/>
<dbReference type="InterPro" id="IPR013108">
    <property type="entry name" value="Amidohydro_3"/>
</dbReference>
<dbReference type="InterPro" id="IPR011059">
    <property type="entry name" value="Metal-dep_hydrolase_composite"/>
</dbReference>
<sequence>MRNGLRIVSSGIRIENASLVDPANSAPAMERPLYIKNGKIAATAGEDATTLDASGCVALAGGIDIHTHLIGPMAELARDVAKESGIEELASSVSEAAKMYAAMGYTTIVDPAIYPALARKTHMAARGAPIIDRCFLALLGPGSLVGEILEKGDDKELEDYIAWLVNGSGAYGLKAVNPKSSEDIRAIGRAVASLDIDHPVHLHLPDLGEGGGFRSAIDAITALEGIEAHIAHMQFHCYEGRNGRTISRAHEIAKAVNANENISIDVGQIVFGGTVTVSADTKLIDRIERVTKGKVKSLDAGWGEKCKATPYTYDPSSYINSLQWVTGLELFLSIMDPWRVCLSTDHPNAGPFTAYPEIVKLLMDKDYRNHRLSKIHPKVIEESALKKMDREYSLREIAIITRAGPARRLGLAGKGALQVGADADVAIYRKGGDIMQMFIKPAWVIKGGVIVAKNGRIVKTCEGKTFYAPLSTDERENAKWKERVSDYCPDGLKNFPVEKKVIDGGR</sequence>
<protein>
    <submittedName>
        <fullName evidence="2">Formylmethanofuran dehydrogenase subunit A</fullName>
        <ecNumber evidence="2">1.2.99.5</ecNumber>
    </submittedName>
</protein>
<dbReference type="EMBL" id="UOGE01000099">
    <property type="protein sequence ID" value="VAX24986.1"/>
    <property type="molecule type" value="Genomic_DNA"/>
</dbReference>
<dbReference type="SUPFAM" id="SSF51338">
    <property type="entry name" value="Composite domain of metallo-dependent hydrolases"/>
    <property type="match status" value="2"/>
</dbReference>
<feature type="domain" description="Amidohydrolase 3" evidence="1">
    <location>
        <begin position="50"/>
        <end position="451"/>
    </location>
</feature>
<dbReference type="PANTHER" id="PTHR11647">
    <property type="entry name" value="HYDRANTOINASE/DIHYDROPYRIMIDINASE FAMILY MEMBER"/>
    <property type="match status" value="1"/>
</dbReference>
<dbReference type="Pfam" id="PF07969">
    <property type="entry name" value="Amidohydro_3"/>
    <property type="match status" value="1"/>
</dbReference>
<organism evidence="2">
    <name type="scientific">hydrothermal vent metagenome</name>
    <dbReference type="NCBI Taxonomy" id="652676"/>
    <lineage>
        <taxon>unclassified sequences</taxon>
        <taxon>metagenomes</taxon>
        <taxon>ecological metagenomes</taxon>
    </lineage>
</organism>
<dbReference type="InterPro" id="IPR050378">
    <property type="entry name" value="Metallo-dep_Hydrolases_sf"/>
</dbReference>
<dbReference type="PANTHER" id="PTHR11647:SF1">
    <property type="entry name" value="COLLAPSIN RESPONSE MEDIATOR PROTEIN"/>
    <property type="match status" value="1"/>
</dbReference>
<keyword evidence="2" id="KW-0560">Oxidoreductase</keyword>
<dbReference type="GO" id="GO:0016810">
    <property type="term" value="F:hydrolase activity, acting on carbon-nitrogen (but not peptide) bonds"/>
    <property type="evidence" value="ECO:0007669"/>
    <property type="project" value="InterPro"/>
</dbReference>
<dbReference type="EC" id="1.2.99.5" evidence="2"/>
<dbReference type="GO" id="GO:0016491">
    <property type="term" value="F:oxidoreductase activity"/>
    <property type="evidence" value="ECO:0007669"/>
    <property type="project" value="UniProtKB-KW"/>
</dbReference>
<dbReference type="InterPro" id="IPR032466">
    <property type="entry name" value="Metal_Hydrolase"/>
</dbReference>
<evidence type="ECO:0000313" key="2">
    <source>
        <dbReference type="EMBL" id="VAX24986.1"/>
    </source>
</evidence>
<gene>
    <name evidence="2" type="ORF">MNBD_NITROSPINAE02-254</name>
</gene>
<accession>A0A3B1C3A2</accession>
<dbReference type="SUPFAM" id="SSF51556">
    <property type="entry name" value="Metallo-dependent hydrolases"/>
    <property type="match status" value="1"/>
</dbReference>
<evidence type="ECO:0000259" key="1">
    <source>
        <dbReference type="Pfam" id="PF07969"/>
    </source>
</evidence>
<proteinExistence type="predicted"/>
<name>A0A3B1C3A2_9ZZZZ</name>
<reference evidence="2" key="1">
    <citation type="submission" date="2018-06" db="EMBL/GenBank/DDBJ databases">
        <authorList>
            <person name="Zhirakovskaya E."/>
        </authorList>
    </citation>
    <scope>NUCLEOTIDE SEQUENCE</scope>
</reference>
<dbReference type="Gene3D" id="3.20.20.140">
    <property type="entry name" value="Metal-dependent hydrolases"/>
    <property type="match status" value="1"/>
</dbReference>